<dbReference type="GeneID" id="87875881"/>
<gene>
    <name evidence="1" type="ORF">B0T23DRAFT_396657</name>
</gene>
<comment type="caution">
    <text evidence="1">The sequence shown here is derived from an EMBL/GenBank/DDBJ whole genome shotgun (WGS) entry which is preliminary data.</text>
</comment>
<protein>
    <submittedName>
        <fullName evidence="1">Uncharacterized protein</fullName>
    </submittedName>
</protein>
<proteinExistence type="predicted"/>
<name>A0AAJ0MQJ2_9PEZI</name>
<dbReference type="Proteomes" id="UP001285908">
    <property type="component" value="Unassembled WGS sequence"/>
</dbReference>
<sequence length="146" mass="16359">MYIIEHQRGHKHNFGDVHTTYLSADGRRLSGVGMQKKATDGLIASFIVYKAARRPRTAAPAAVPCRKMFDFYWRPDVGKKGSQAGQVPTPAGARGYHRVANFILSPDLPYVDGQQQQQRQGQGIQKWRDFSSSSRLQTLGENRPLC</sequence>
<organism evidence="1 2">
    <name type="scientific">Neurospora hispaniola</name>
    <dbReference type="NCBI Taxonomy" id="588809"/>
    <lineage>
        <taxon>Eukaryota</taxon>
        <taxon>Fungi</taxon>
        <taxon>Dikarya</taxon>
        <taxon>Ascomycota</taxon>
        <taxon>Pezizomycotina</taxon>
        <taxon>Sordariomycetes</taxon>
        <taxon>Sordariomycetidae</taxon>
        <taxon>Sordariales</taxon>
        <taxon>Sordariaceae</taxon>
        <taxon>Neurospora</taxon>
    </lineage>
</organism>
<accession>A0AAJ0MQJ2</accession>
<dbReference type="AlphaFoldDB" id="A0AAJ0MQJ2"/>
<keyword evidence="2" id="KW-1185">Reference proteome</keyword>
<reference evidence="1 2" key="1">
    <citation type="journal article" date="2023" name="Mol. Phylogenet. Evol.">
        <title>Genome-scale phylogeny and comparative genomics of the fungal order Sordariales.</title>
        <authorList>
            <person name="Hensen N."/>
            <person name="Bonometti L."/>
            <person name="Westerberg I."/>
            <person name="Brannstrom I.O."/>
            <person name="Guillou S."/>
            <person name="Cros-Aarteil S."/>
            <person name="Calhoun S."/>
            <person name="Haridas S."/>
            <person name="Kuo A."/>
            <person name="Mondo S."/>
            <person name="Pangilinan J."/>
            <person name="Riley R."/>
            <person name="LaButti K."/>
            <person name="Andreopoulos B."/>
            <person name="Lipzen A."/>
            <person name="Chen C."/>
            <person name="Yan M."/>
            <person name="Daum C."/>
            <person name="Ng V."/>
            <person name="Clum A."/>
            <person name="Steindorff A."/>
            <person name="Ohm R.A."/>
            <person name="Martin F."/>
            <person name="Silar P."/>
            <person name="Natvig D.O."/>
            <person name="Lalanne C."/>
            <person name="Gautier V."/>
            <person name="Ament-Velasquez S.L."/>
            <person name="Kruys A."/>
            <person name="Hutchinson M.I."/>
            <person name="Powell A.J."/>
            <person name="Barry K."/>
            <person name="Miller A.N."/>
            <person name="Grigoriev I.V."/>
            <person name="Debuchy R."/>
            <person name="Gladieux P."/>
            <person name="Hiltunen Thoren M."/>
            <person name="Johannesson H."/>
        </authorList>
    </citation>
    <scope>NUCLEOTIDE SEQUENCE [LARGE SCALE GENOMIC DNA]</scope>
    <source>
        <strain evidence="1 2">FGSC 10403</strain>
    </source>
</reference>
<dbReference type="RefSeq" id="XP_062691695.1">
    <property type="nucleotide sequence ID" value="XM_062838259.1"/>
</dbReference>
<evidence type="ECO:0000313" key="1">
    <source>
        <dbReference type="EMBL" id="KAK3490512.1"/>
    </source>
</evidence>
<dbReference type="EMBL" id="JAULSX010000005">
    <property type="protein sequence ID" value="KAK3490512.1"/>
    <property type="molecule type" value="Genomic_DNA"/>
</dbReference>
<evidence type="ECO:0000313" key="2">
    <source>
        <dbReference type="Proteomes" id="UP001285908"/>
    </source>
</evidence>